<dbReference type="EMBL" id="JYMX02000002">
    <property type="protein sequence ID" value="MCW3710693.1"/>
    <property type="molecule type" value="Genomic_DNA"/>
</dbReference>
<dbReference type="AlphaFoldDB" id="A0ABD4U8Q3"/>
<sequence length="80" mass="8752">MRATTDAVWRRSVAGSGNDFILGGGGRRLVASLAVPRADYFELSVIIPRIPEFRVRMQNMHADTAIRNGYASLPHGARAI</sequence>
<evidence type="ECO:0000313" key="1">
    <source>
        <dbReference type="EMBL" id="MCW3710693.1"/>
    </source>
</evidence>
<evidence type="ECO:0000313" key="2">
    <source>
        <dbReference type="Proteomes" id="UP000191686"/>
    </source>
</evidence>
<proteinExistence type="predicted"/>
<dbReference type="RefSeq" id="WP_162489105.1">
    <property type="nucleotide sequence ID" value="NZ_CADETK010000005.1"/>
</dbReference>
<protein>
    <submittedName>
        <fullName evidence="1">Uncharacterized protein</fullName>
    </submittedName>
</protein>
<name>A0ABD4U8Q3_9BURK</name>
<accession>A0ABD4U8Q3</accession>
<dbReference type="Proteomes" id="UP000191686">
    <property type="component" value="Unassembled WGS sequence"/>
</dbReference>
<reference evidence="1 2" key="1">
    <citation type="journal article" date="2017" name="Front. Microbiol.">
        <title>Genomics reveals a unique clone of Burkholderia cenocepacia harbouring an actively excising novel genomic island.</title>
        <authorList>
            <person name="Patil P."/>
            <person name="Mali S."/>
            <person name="Midha S."/>
            <person name="Gautam V."/>
            <person name="Dash L."/>
            <person name="Kumar S."/>
            <person name="Shastri J."/>
            <person name="Singhal L."/>
            <person name="Patil P.B."/>
        </authorList>
    </citation>
    <scope>NUCLEOTIDE SEQUENCE [LARGE SCALE GENOMIC DNA]</scope>
    <source>
        <strain evidence="1 2">BC-19</strain>
    </source>
</reference>
<reference evidence="1 2" key="2">
    <citation type="journal article" date="2017" name="Front. Microbiol.">
        <title>Genomics Reveals a Unique Clone of Burkholderia cenocepacia Harboring an Actively Excising Novel Genomic Island.</title>
        <authorList>
            <person name="Patil P.P."/>
            <person name="Mali S."/>
            <person name="Midha S."/>
            <person name="Gautam V."/>
            <person name="Dash L."/>
            <person name="Kumar S."/>
            <person name="Shastri J."/>
            <person name="Singhal L."/>
            <person name="Patil P.B."/>
        </authorList>
    </citation>
    <scope>NUCLEOTIDE SEQUENCE [LARGE SCALE GENOMIC DNA]</scope>
    <source>
        <strain evidence="1 2">BC-19</strain>
    </source>
</reference>
<organism evidence="1 2">
    <name type="scientific">Burkholderia cenocepacia</name>
    <dbReference type="NCBI Taxonomy" id="95486"/>
    <lineage>
        <taxon>Bacteria</taxon>
        <taxon>Pseudomonadati</taxon>
        <taxon>Pseudomonadota</taxon>
        <taxon>Betaproteobacteria</taxon>
        <taxon>Burkholderiales</taxon>
        <taxon>Burkholderiaceae</taxon>
        <taxon>Burkholderia</taxon>
        <taxon>Burkholderia cepacia complex</taxon>
    </lineage>
</organism>
<comment type="caution">
    <text evidence="1">The sequence shown here is derived from an EMBL/GenBank/DDBJ whole genome shotgun (WGS) entry which is preliminary data.</text>
</comment>
<gene>
    <name evidence="1" type="ORF">UE95_005275</name>
</gene>